<evidence type="ECO:0000313" key="5">
    <source>
        <dbReference type="Proteomes" id="UP001369815"/>
    </source>
</evidence>
<dbReference type="InterPro" id="IPR052400">
    <property type="entry name" value="Zn2-C6_fungal_TF"/>
</dbReference>
<accession>A0AAX6MSN2</accession>
<gene>
    <name evidence="4" type="ORF">Daesc_002812</name>
</gene>
<protein>
    <recommendedName>
        <fullName evidence="6">C6 transcription factor</fullName>
    </recommendedName>
</protein>
<feature type="transmembrane region" description="Helical" evidence="3">
    <location>
        <begin position="333"/>
        <end position="352"/>
    </location>
</feature>
<evidence type="ECO:0000256" key="2">
    <source>
        <dbReference type="SAM" id="MobiDB-lite"/>
    </source>
</evidence>
<feature type="compositionally biased region" description="Polar residues" evidence="2">
    <location>
        <begin position="64"/>
        <end position="77"/>
    </location>
</feature>
<dbReference type="EMBL" id="JBANMG010000003">
    <property type="protein sequence ID" value="KAK6955181.1"/>
    <property type="molecule type" value="Genomic_DNA"/>
</dbReference>
<comment type="caution">
    <text evidence="4">The sequence shown here is derived from an EMBL/GenBank/DDBJ whole genome shotgun (WGS) entry which is preliminary data.</text>
</comment>
<dbReference type="PANTHER" id="PTHR47657">
    <property type="entry name" value="STEROL REGULATORY ELEMENT-BINDING PROTEIN ECM22"/>
    <property type="match status" value="1"/>
</dbReference>
<dbReference type="PANTHER" id="PTHR47657:SF13">
    <property type="entry name" value="ZN(2)-C6 FUNGAL-TYPE DOMAIN-CONTAINING PROTEIN-RELATED"/>
    <property type="match status" value="1"/>
</dbReference>
<dbReference type="GO" id="GO:0000981">
    <property type="term" value="F:DNA-binding transcription factor activity, RNA polymerase II-specific"/>
    <property type="evidence" value="ECO:0007669"/>
    <property type="project" value="TreeGrafter"/>
</dbReference>
<evidence type="ECO:0008006" key="6">
    <source>
        <dbReference type="Google" id="ProtNLM"/>
    </source>
</evidence>
<reference evidence="4 5" key="1">
    <citation type="journal article" date="2024" name="Front Chem Biol">
        <title>Unveiling the potential of Daldinia eschscholtzii MFLUCC 19-0629 through bioactivity and bioinformatics studies for enhanced sustainable agriculture production.</title>
        <authorList>
            <person name="Brooks S."/>
            <person name="Weaver J.A."/>
            <person name="Klomchit A."/>
            <person name="Alharthi S.A."/>
            <person name="Onlamun T."/>
            <person name="Nurani R."/>
            <person name="Vong T.K."/>
            <person name="Alberti F."/>
            <person name="Greco C."/>
        </authorList>
    </citation>
    <scope>NUCLEOTIDE SEQUENCE [LARGE SCALE GENOMIC DNA]</scope>
    <source>
        <strain evidence="4">MFLUCC 19-0629</strain>
    </source>
</reference>
<evidence type="ECO:0000313" key="4">
    <source>
        <dbReference type="EMBL" id="KAK6955181.1"/>
    </source>
</evidence>
<keyword evidence="5" id="KW-1185">Reference proteome</keyword>
<keyword evidence="3" id="KW-0472">Membrane</keyword>
<dbReference type="Proteomes" id="UP001369815">
    <property type="component" value="Unassembled WGS sequence"/>
</dbReference>
<evidence type="ECO:0000256" key="3">
    <source>
        <dbReference type="SAM" id="Phobius"/>
    </source>
</evidence>
<keyword evidence="3" id="KW-0812">Transmembrane</keyword>
<dbReference type="AlphaFoldDB" id="A0AAX6MSN2"/>
<dbReference type="InterPro" id="IPR021858">
    <property type="entry name" value="Fun_TF"/>
</dbReference>
<organism evidence="4 5">
    <name type="scientific">Daldinia eschscholtzii</name>
    <dbReference type="NCBI Taxonomy" id="292717"/>
    <lineage>
        <taxon>Eukaryota</taxon>
        <taxon>Fungi</taxon>
        <taxon>Dikarya</taxon>
        <taxon>Ascomycota</taxon>
        <taxon>Pezizomycotina</taxon>
        <taxon>Sordariomycetes</taxon>
        <taxon>Xylariomycetidae</taxon>
        <taxon>Xylariales</taxon>
        <taxon>Hypoxylaceae</taxon>
        <taxon>Daldinia</taxon>
    </lineage>
</organism>
<proteinExistence type="predicted"/>
<keyword evidence="3" id="KW-1133">Transmembrane helix</keyword>
<evidence type="ECO:0000256" key="1">
    <source>
        <dbReference type="ARBA" id="ARBA00023242"/>
    </source>
</evidence>
<feature type="region of interest" description="Disordered" evidence="2">
    <location>
        <begin position="1"/>
        <end position="77"/>
    </location>
</feature>
<keyword evidence="1" id="KW-0539">Nucleus</keyword>
<name>A0AAX6MSN2_9PEZI</name>
<dbReference type="Pfam" id="PF11951">
    <property type="entry name" value="Fungal_trans_2"/>
    <property type="match status" value="1"/>
</dbReference>
<feature type="compositionally biased region" description="Basic residues" evidence="2">
    <location>
        <begin position="1"/>
        <end position="15"/>
    </location>
</feature>
<sequence length="399" mass="45093">MSDRPRARRPHKKSRAGCPGSDQSEDVSSNAPIRRKRGRPRKDWSAITRDPAFHGEDEVGEGSGSATGSSPDLLLTKTSTTSPQLTVDELELLHHYLTDPGLSQGDKLMWQVKVPRLAFTHHYVLHLILAVSAFHFMRLEPDRVEHFRRLADTHHFIGIRQVTELFPRLSTENCSPLYVAATLACACGFAKGPTPGNLLVVAEGCEVPWLDLLRGVRLIVENIGLEHVFTGVLAPFPPPQPKEPIKTDEYQVEFVPWEEHLQKLSTLISAASSSTHEVYNKTYESLSQAFHETYGTSISPKSEIIGQTQVIVGWIYRLDEVFVGFIREKQPPALIILAYFAILLSTLEYFWFLEGWANHICLGITDSLGSSYKHWLQWPKEQIENSLKSRKKIDRSLEY</sequence>